<evidence type="ECO:0000313" key="4">
    <source>
        <dbReference type="Proteomes" id="UP000184267"/>
    </source>
</evidence>
<dbReference type="InterPro" id="IPR025110">
    <property type="entry name" value="AMP-bd_C"/>
</dbReference>
<dbReference type="Proteomes" id="UP000184267">
    <property type="component" value="Unassembled WGS sequence"/>
</dbReference>
<dbReference type="InterPro" id="IPR045851">
    <property type="entry name" value="AMP-bd_C_sf"/>
</dbReference>
<comment type="caution">
    <text evidence="3">The sequence shown here is derived from an EMBL/GenBank/DDBJ whole genome shotgun (WGS) entry which is preliminary data.</text>
</comment>
<protein>
    <submittedName>
        <fullName evidence="3">4-coumarate--CoA ligase-like 2</fullName>
    </submittedName>
</protein>
<dbReference type="EMBL" id="MNAD01001366">
    <property type="protein sequence ID" value="OJT05898.1"/>
    <property type="molecule type" value="Genomic_DNA"/>
</dbReference>
<dbReference type="InterPro" id="IPR000873">
    <property type="entry name" value="AMP-dep_synth/lig_dom"/>
</dbReference>
<evidence type="ECO:0000313" key="3">
    <source>
        <dbReference type="EMBL" id="OJT05898.1"/>
    </source>
</evidence>
<dbReference type="OMA" id="AISHYNV"/>
<dbReference type="OrthoDB" id="6509636at2759"/>
<gene>
    <name evidence="3" type="ORF">TRAPUB_3248</name>
</gene>
<name>A0A1M2VEC8_TRAPU</name>
<dbReference type="PROSITE" id="PS00455">
    <property type="entry name" value="AMP_BINDING"/>
    <property type="match status" value="1"/>
</dbReference>
<dbReference type="Gene3D" id="3.30.300.30">
    <property type="match status" value="1"/>
</dbReference>
<feature type="domain" description="AMP-dependent synthetase/ligase" evidence="1">
    <location>
        <begin position="47"/>
        <end position="431"/>
    </location>
</feature>
<dbReference type="SUPFAM" id="SSF56801">
    <property type="entry name" value="Acetyl-CoA synthetase-like"/>
    <property type="match status" value="1"/>
</dbReference>
<reference evidence="3 4" key="1">
    <citation type="submission" date="2016-10" db="EMBL/GenBank/DDBJ databases">
        <title>Genome sequence of the basidiomycete white-rot fungus Trametes pubescens.</title>
        <authorList>
            <person name="Makela M.R."/>
            <person name="Granchi Z."/>
            <person name="Peng M."/>
            <person name="De Vries R.P."/>
            <person name="Grigoriev I."/>
            <person name="Riley R."/>
            <person name="Hilden K."/>
        </authorList>
    </citation>
    <scope>NUCLEOTIDE SEQUENCE [LARGE SCALE GENOMIC DNA]</scope>
    <source>
        <strain evidence="3 4">FBCC735</strain>
    </source>
</reference>
<dbReference type="Pfam" id="PF00501">
    <property type="entry name" value="AMP-binding"/>
    <property type="match status" value="1"/>
</dbReference>
<dbReference type="PANTHER" id="PTHR24096">
    <property type="entry name" value="LONG-CHAIN-FATTY-ACID--COA LIGASE"/>
    <property type="match status" value="1"/>
</dbReference>
<sequence>MTLFQSPIPYVEPRDDFTIPQFVFSETFEHPTKSADVGKFPCMIEEETGRKVYLSELQYRTDALARAFNALWNIRDGDIVSLYIPNHVDYPTLTWATHKLGGIVAALSASLTSDELAYQLTVARPSLLVAHVENLPAAIEAANAVKLPHSRIIVLDGHKSPKKLPLKTVEDLVNDKTLPPYVEYRFTKPGQAREKIAFLCFSSGTTGKPKAVAISHYNVISDLIQFATLAGQGTNYAPPEQRRFRPGDVASGAVSQKHPLFSYNCGLIFTKDIYGLVVNLHAIFYVSMTVVVSAKFNYERFLQSIDTYGITHLLIVPPQALLLVKHPATKKYKLSTLRVIVAAAAPVSAELTTQLVEAFPKLHIGQGYGMTETTSAVTVYPITQKVGTLGSAGQLVPGITAKVVKPDGSLAGVGEPGELLLKGPQIALGYYHNEQATNETFIDGWLKTGDEVLFAENGDMFVTDRIKELIKVKGNQVAPSELEGHLLDHPDVADVAVIGIPDDFAGEAPLAYVVLKPAVAAEVAKTPALAEEVKARLQKTLTKTLHKHVSATKSKYKWLTGGVIFIEAIPKSPSGKILRRVLRDQSKALRAQAQKPSAKL</sequence>
<dbReference type="Pfam" id="PF13193">
    <property type="entry name" value="AMP-binding_C"/>
    <property type="match status" value="1"/>
</dbReference>
<dbReference type="CDD" id="cd05911">
    <property type="entry name" value="Firefly_Luc_like"/>
    <property type="match status" value="1"/>
</dbReference>
<dbReference type="STRING" id="154538.A0A1M2VEC8"/>
<keyword evidence="4" id="KW-1185">Reference proteome</keyword>
<dbReference type="PANTHER" id="PTHR24096:SF422">
    <property type="entry name" value="BCDNA.GH02901"/>
    <property type="match status" value="1"/>
</dbReference>
<organism evidence="3 4">
    <name type="scientific">Trametes pubescens</name>
    <name type="common">White-rot fungus</name>
    <dbReference type="NCBI Taxonomy" id="154538"/>
    <lineage>
        <taxon>Eukaryota</taxon>
        <taxon>Fungi</taxon>
        <taxon>Dikarya</taxon>
        <taxon>Basidiomycota</taxon>
        <taxon>Agaricomycotina</taxon>
        <taxon>Agaricomycetes</taxon>
        <taxon>Polyporales</taxon>
        <taxon>Polyporaceae</taxon>
        <taxon>Trametes</taxon>
    </lineage>
</organism>
<dbReference type="AlphaFoldDB" id="A0A1M2VEC8"/>
<feature type="domain" description="AMP-binding enzyme C-terminal" evidence="2">
    <location>
        <begin position="481"/>
        <end position="576"/>
    </location>
</feature>
<keyword evidence="3" id="KW-0436">Ligase</keyword>
<dbReference type="InterPro" id="IPR020845">
    <property type="entry name" value="AMP-binding_CS"/>
</dbReference>
<dbReference type="Gene3D" id="3.40.50.12780">
    <property type="entry name" value="N-terminal domain of ligase-like"/>
    <property type="match status" value="1"/>
</dbReference>
<accession>A0A1M2VEC8</accession>
<evidence type="ECO:0000259" key="1">
    <source>
        <dbReference type="Pfam" id="PF00501"/>
    </source>
</evidence>
<evidence type="ECO:0000259" key="2">
    <source>
        <dbReference type="Pfam" id="PF13193"/>
    </source>
</evidence>
<dbReference type="InterPro" id="IPR042099">
    <property type="entry name" value="ANL_N_sf"/>
</dbReference>
<proteinExistence type="predicted"/>
<dbReference type="GO" id="GO:0016405">
    <property type="term" value="F:CoA-ligase activity"/>
    <property type="evidence" value="ECO:0007669"/>
    <property type="project" value="TreeGrafter"/>
</dbReference>